<evidence type="ECO:0000259" key="1">
    <source>
        <dbReference type="Pfam" id="PF02470"/>
    </source>
</evidence>
<evidence type="ECO:0000313" key="3">
    <source>
        <dbReference type="EMBL" id="GAA3236155.1"/>
    </source>
</evidence>
<evidence type="ECO:0000259" key="2">
    <source>
        <dbReference type="Pfam" id="PF11887"/>
    </source>
</evidence>
<protein>
    <submittedName>
        <fullName evidence="3">MCE family protein</fullName>
    </submittedName>
</protein>
<reference evidence="4" key="1">
    <citation type="journal article" date="2019" name="Int. J. Syst. Evol. Microbiol.">
        <title>The Global Catalogue of Microorganisms (GCM) 10K type strain sequencing project: providing services to taxonomists for standard genome sequencing and annotation.</title>
        <authorList>
            <consortium name="The Broad Institute Genomics Platform"/>
            <consortium name="The Broad Institute Genome Sequencing Center for Infectious Disease"/>
            <person name="Wu L."/>
            <person name="Ma J."/>
        </authorList>
    </citation>
    <scope>NUCLEOTIDE SEQUENCE [LARGE SCALE GENOMIC DNA]</scope>
    <source>
        <strain evidence="4">JCM 9377</strain>
    </source>
</reference>
<gene>
    <name evidence="3" type="ORF">GCM10010468_70280</name>
</gene>
<dbReference type="InterPro" id="IPR052336">
    <property type="entry name" value="MlaD_Phospholipid_Transporter"/>
</dbReference>
<comment type="caution">
    <text evidence="3">The sequence shown here is derived from an EMBL/GenBank/DDBJ whole genome shotgun (WGS) entry which is preliminary data.</text>
</comment>
<dbReference type="InterPro" id="IPR024516">
    <property type="entry name" value="Mce_C"/>
</dbReference>
<proteinExistence type="predicted"/>
<organism evidence="3 4">
    <name type="scientific">Actinocorallia longicatena</name>
    <dbReference type="NCBI Taxonomy" id="111803"/>
    <lineage>
        <taxon>Bacteria</taxon>
        <taxon>Bacillati</taxon>
        <taxon>Actinomycetota</taxon>
        <taxon>Actinomycetes</taxon>
        <taxon>Streptosporangiales</taxon>
        <taxon>Thermomonosporaceae</taxon>
        <taxon>Actinocorallia</taxon>
    </lineage>
</organism>
<dbReference type="RefSeq" id="WP_344837229.1">
    <property type="nucleotide sequence ID" value="NZ_BAAAUV010000029.1"/>
</dbReference>
<name>A0ABP6QJP8_9ACTN</name>
<dbReference type="EMBL" id="BAAAUV010000029">
    <property type="protein sequence ID" value="GAA3236155.1"/>
    <property type="molecule type" value="Genomic_DNA"/>
</dbReference>
<dbReference type="PANTHER" id="PTHR33371:SF4">
    <property type="entry name" value="INTERMEMBRANE PHOSPHOLIPID TRANSPORT SYSTEM BINDING PROTEIN MLAD"/>
    <property type="match status" value="1"/>
</dbReference>
<accession>A0ABP6QJP8</accession>
<dbReference type="Pfam" id="PF02470">
    <property type="entry name" value="MlaD"/>
    <property type="match status" value="1"/>
</dbReference>
<dbReference type="PANTHER" id="PTHR33371">
    <property type="entry name" value="INTERMEMBRANE PHOSPHOLIPID TRANSPORT SYSTEM BINDING PROTEIN MLAD-RELATED"/>
    <property type="match status" value="1"/>
</dbReference>
<dbReference type="Pfam" id="PF11887">
    <property type="entry name" value="Mce4_CUP1"/>
    <property type="match status" value="1"/>
</dbReference>
<feature type="domain" description="Mammalian cell entry C-terminal" evidence="2">
    <location>
        <begin position="114"/>
        <end position="294"/>
    </location>
</feature>
<sequence>MRRPITTGAAVLAVGLLGGCAIVPGTGGGSYRMSAYFAKAPSLYPESKVKVMGADVGTVTRIVVDGARVRVDFTVDRDVPVPEGAWASIEAAETLGDRSVVLTPTWKKGMPKAPPGTVIPQERTNLPVEIDDALKAFSKLQSAIDPGKFGGLLHTGAEALDGNGQKINDAIGLTGDLVNDLAGQDQKLVRIAGGLNDLAADLNDSDLGAMIEAFASAGDGLAQEREQLRLFLDGLAATIRKSGVLITAYQETLPPAVADLSNIVMTLKAGSGSINQVISAIAQFADVLVKAWDRKNHVAVIRVQLSATVRVWLQPIFDAMGWGTVPCPKDDTQLADCPEPKKKATS</sequence>
<dbReference type="Proteomes" id="UP001501237">
    <property type="component" value="Unassembled WGS sequence"/>
</dbReference>
<evidence type="ECO:0000313" key="4">
    <source>
        <dbReference type="Proteomes" id="UP001501237"/>
    </source>
</evidence>
<feature type="domain" description="Mce/MlaD" evidence="1">
    <location>
        <begin position="30"/>
        <end position="104"/>
    </location>
</feature>
<keyword evidence="4" id="KW-1185">Reference proteome</keyword>
<dbReference type="NCBIfam" id="TIGR00996">
    <property type="entry name" value="Mtu_fam_mce"/>
    <property type="match status" value="1"/>
</dbReference>
<dbReference type="InterPro" id="IPR005693">
    <property type="entry name" value="Mce"/>
</dbReference>
<dbReference type="PROSITE" id="PS51257">
    <property type="entry name" value="PROKAR_LIPOPROTEIN"/>
    <property type="match status" value="1"/>
</dbReference>
<dbReference type="InterPro" id="IPR003399">
    <property type="entry name" value="Mce/MlaD"/>
</dbReference>